<evidence type="ECO:0000313" key="3">
    <source>
        <dbReference type="Proteomes" id="UP000604046"/>
    </source>
</evidence>
<dbReference type="SUPFAM" id="SSF54427">
    <property type="entry name" value="NTF2-like"/>
    <property type="match status" value="1"/>
</dbReference>
<organism evidence="2 3">
    <name type="scientific">Symbiodinium natans</name>
    <dbReference type="NCBI Taxonomy" id="878477"/>
    <lineage>
        <taxon>Eukaryota</taxon>
        <taxon>Sar</taxon>
        <taxon>Alveolata</taxon>
        <taxon>Dinophyceae</taxon>
        <taxon>Suessiales</taxon>
        <taxon>Symbiodiniaceae</taxon>
        <taxon>Symbiodinium</taxon>
    </lineage>
</organism>
<dbReference type="EMBL" id="CAJNDS010002372">
    <property type="protein sequence ID" value="CAE7453437.1"/>
    <property type="molecule type" value="Genomic_DNA"/>
</dbReference>
<dbReference type="InterPro" id="IPR032710">
    <property type="entry name" value="NTF2-like_dom_sf"/>
</dbReference>
<evidence type="ECO:0000313" key="2">
    <source>
        <dbReference type="EMBL" id="CAE7453437.1"/>
    </source>
</evidence>
<gene>
    <name evidence="2" type="primary">TMCO4</name>
    <name evidence="2" type="ORF">SNAT2548_LOCUS24881</name>
</gene>
<dbReference type="OrthoDB" id="425391at2759"/>
<keyword evidence="3" id="KW-1185">Reference proteome</keyword>
<protein>
    <submittedName>
        <fullName evidence="2">TMCO4 protein</fullName>
    </submittedName>
</protein>
<reference evidence="2" key="1">
    <citation type="submission" date="2021-02" db="EMBL/GenBank/DDBJ databases">
        <authorList>
            <person name="Dougan E. K."/>
            <person name="Rhodes N."/>
            <person name="Thang M."/>
            <person name="Chan C."/>
        </authorList>
    </citation>
    <scope>NUCLEOTIDE SEQUENCE</scope>
</reference>
<keyword evidence="1" id="KW-0732">Signal</keyword>
<dbReference type="AlphaFoldDB" id="A0A812RVN0"/>
<dbReference type="Proteomes" id="UP000604046">
    <property type="component" value="Unassembled WGS sequence"/>
</dbReference>
<sequence>MACQNAAASAKRFLGILVVMLLSDGAVTRLVAASAANPAACVAADAALAFVKASPVVVGAQQKDKWLAMFAENGLIQDPFGAIHQQGRQQQSDFWDTFISGINITFAPHYDIVTCTSVVRIVNISAITPNGCPTNMRTIIVYDLIPPPAEAHAKLPSAAKLQLASLTALWSLQERSAQLFRHTCAWKATAQMSIRMLKFLGPTGAGRYASGFFSIGKEGQSAAAAALADLAGEDGVRAFSRHFSESGSLTLHQPGSARTFVSPTAIVAGLGDWGCKLVAPPNSTVPTARRVSAEVGFACGSSKHAPGLAVIDFAADSLSLVAAAFYVGTPTGPVLSPKREQAVI</sequence>
<accession>A0A812RVN0</accession>
<proteinExistence type="predicted"/>
<dbReference type="Gene3D" id="3.10.450.50">
    <property type="match status" value="1"/>
</dbReference>
<feature type="chain" id="PRO_5033008536" evidence="1">
    <location>
        <begin position="29"/>
        <end position="344"/>
    </location>
</feature>
<name>A0A812RVN0_9DINO</name>
<evidence type="ECO:0000256" key="1">
    <source>
        <dbReference type="SAM" id="SignalP"/>
    </source>
</evidence>
<feature type="signal peptide" evidence="1">
    <location>
        <begin position="1"/>
        <end position="28"/>
    </location>
</feature>
<comment type="caution">
    <text evidence="2">The sequence shown here is derived from an EMBL/GenBank/DDBJ whole genome shotgun (WGS) entry which is preliminary data.</text>
</comment>